<keyword evidence="2" id="KW-1185">Reference proteome</keyword>
<accession>A0A0P1BGP4</accession>
<organism evidence="1 2">
    <name type="scientific">Ceraceosorus bombacis</name>
    <dbReference type="NCBI Taxonomy" id="401625"/>
    <lineage>
        <taxon>Eukaryota</taxon>
        <taxon>Fungi</taxon>
        <taxon>Dikarya</taxon>
        <taxon>Basidiomycota</taxon>
        <taxon>Ustilaginomycotina</taxon>
        <taxon>Exobasidiomycetes</taxon>
        <taxon>Ceraceosorales</taxon>
        <taxon>Ceraceosoraceae</taxon>
        <taxon>Ceraceosorus</taxon>
    </lineage>
</organism>
<proteinExistence type="predicted"/>
<sequence length="269" mass="30517">MLPPLIVEEERWGRYLKLLPNSLDCHTYAVAFCKHRATWTTLSSVPEHVKGGPEDLQEYYLFHMKQHGRFSGDLAEDILRCEAVQRAATKGYMGLKRVKRIPQPKGHRALRVVFEGEDQDYLNEHLFVRQHGKKQSSGITVLTVALTGTKRDSTQAQQQDLAEYKAAFMVQLPLWSMLPSPDLQHMHFVHLLGILGDENITLANGYKACQDAWATATTVPEAVMLNHRTELQGTFIEHVLQHQTDWSSEPFASQFTLCKSLQQATTAGY</sequence>
<name>A0A0P1BGP4_9BASI</name>
<dbReference type="Proteomes" id="UP000054845">
    <property type="component" value="Unassembled WGS sequence"/>
</dbReference>
<dbReference type="AlphaFoldDB" id="A0A0P1BGP4"/>
<evidence type="ECO:0000313" key="1">
    <source>
        <dbReference type="EMBL" id="CEH15166.1"/>
    </source>
</evidence>
<dbReference type="EMBL" id="CCYA01000252">
    <property type="protein sequence ID" value="CEH15166.1"/>
    <property type="molecule type" value="Genomic_DNA"/>
</dbReference>
<protein>
    <submittedName>
        <fullName evidence="1">Uncharacterized protein</fullName>
    </submittedName>
</protein>
<reference evidence="1 2" key="1">
    <citation type="submission" date="2014-09" db="EMBL/GenBank/DDBJ databases">
        <authorList>
            <person name="Magalhaes I.L.F."/>
            <person name="Oliveira U."/>
            <person name="Santos F.R."/>
            <person name="Vidigal T.H.D.A."/>
            <person name="Brescovit A.D."/>
            <person name="Santos A.J."/>
        </authorList>
    </citation>
    <scope>NUCLEOTIDE SEQUENCE [LARGE SCALE GENOMIC DNA]</scope>
</reference>
<evidence type="ECO:0000313" key="2">
    <source>
        <dbReference type="Proteomes" id="UP000054845"/>
    </source>
</evidence>